<keyword evidence="3" id="KW-1185">Reference proteome</keyword>
<proteinExistence type="predicted"/>
<dbReference type="SMART" id="SM01022">
    <property type="entry name" value="ASCH"/>
    <property type="match status" value="1"/>
</dbReference>
<dbReference type="KEGG" id="dmu:Desmu_1206"/>
<dbReference type="PANTHER" id="PTHR42250">
    <property type="entry name" value="ASCH DOMAIN-CONTAINING PROTEIN"/>
    <property type="match status" value="1"/>
</dbReference>
<protein>
    <recommendedName>
        <fullName evidence="1">ASCH domain-containing protein</fullName>
    </recommendedName>
</protein>
<dbReference type="CDD" id="cd06552">
    <property type="entry name" value="ASCH_yqfb_like"/>
    <property type="match status" value="1"/>
</dbReference>
<dbReference type="InterPro" id="IPR007374">
    <property type="entry name" value="ASCH_domain"/>
</dbReference>
<reference evidence="2 3" key="2">
    <citation type="journal article" date="2011" name="Stand. Genomic Sci.">
        <title>Complete genome sequence of Desulfurococcus mucosus type strain (O7/1).</title>
        <authorList>
            <person name="Wirth R."/>
            <person name="Chertkov O."/>
            <person name="Held B."/>
            <person name="Lapidus A."/>
            <person name="Nolan M."/>
            <person name="Lucas S."/>
            <person name="Hammon N."/>
            <person name="Deshpande S."/>
            <person name="Cheng J.F."/>
            <person name="Tapia R."/>
            <person name="Han C."/>
            <person name="Goodwin L."/>
            <person name="Pitluck S."/>
            <person name="Liolios K."/>
            <person name="Ioanna P."/>
            <person name="Ivanova N."/>
            <person name="Mavromatis K."/>
            <person name="Mikhailova N."/>
            <person name="Pati A."/>
            <person name="Chen A."/>
            <person name="Palaniappan K."/>
            <person name="Land M."/>
            <person name="Hauser L."/>
            <person name="Chang Y.J."/>
            <person name="Jeffries C.D."/>
            <person name="Bilek Y."/>
            <person name="Hader T."/>
            <person name="Rohde M."/>
            <person name="Spring S."/>
            <person name="Sikorski J."/>
            <person name="Goker M."/>
            <person name="Woyke T."/>
            <person name="Bristow J."/>
            <person name="Eisen J.A."/>
            <person name="Markowitz V."/>
            <person name="Hugenholtz P."/>
            <person name="Kyrpides N.C."/>
            <person name="Klenk H.P."/>
        </authorList>
    </citation>
    <scope>NUCLEOTIDE SEQUENCE [LARGE SCALE GENOMIC DNA]</scope>
    <source>
        <strain evidence="3">ATCC 35584 / DSM 2162 / JCM 9187 / O7/1</strain>
    </source>
</reference>
<name>E8RAR7_DESM0</name>
<dbReference type="Pfam" id="PF04266">
    <property type="entry name" value="ASCH"/>
    <property type="match status" value="1"/>
</dbReference>
<dbReference type="Gene3D" id="2.30.130.30">
    <property type="entry name" value="Hypothetical protein"/>
    <property type="match status" value="1"/>
</dbReference>
<dbReference type="AlphaFoldDB" id="E8RAR7"/>
<reference evidence="3" key="1">
    <citation type="submission" date="2010-11" db="EMBL/GenBank/DDBJ databases">
        <title>The complete genome of Desulfurococcus mucosus DSM 2162.</title>
        <authorList>
            <consortium name="US DOE Joint Genome Institute (JGI-PGF)"/>
            <person name="Lucas S."/>
            <person name="Copeland A."/>
            <person name="Lapidus A."/>
            <person name="Bruce D."/>
            <person name="Goodwin L."/>
            <person name="Pitluck S."/>
            <person name="Kyrpides N."/>
            <person name="Mavromatis K."/>
            <person name="Pagani I."/>
            <person name="Ivanova N."/>
            <person name="Ovchinnikova G."/>
            <person name="Chertkov O."/>
            <person name="Held B."/>
            <person name="Brettin T."/>
            <person name="Detter J.C."/>
            <person name="Tapia R."/>
            <person name="Han C."/>
            <person name="Land M."/>
            <person name="Hauser L."/>
            <person name="Markowitz V."/>
            <person name="Cheng J.-F."/>
            <person name="Hugenholtz P."/>
            <person name="Woyke T."/>
            <person name="Wu D."/>
            <person name="Wirth R."/>
            <person name="Bilek Y."/>
            <person name="Hader T."/>
            <person name="Klenk H.-P."/>
            <person name="Eisen J.A."/>
        </authorList>
    </citation>
    <scope>NUCLEOTIDE SEQUENCE [LARGE SCALE GENOMIC DNA]</scope>
    <source>
        <strain evidence="3">ATCC 35584 / DSM 2162 / JCM 9187 / O7/1</strain>
    </source>
</reference>
<feature type="domain" description="ASCH" evidence="1">
    <location>
        <begin position="11"/>
        <end position="109"/>
    </location>
</feature>
<dbReference type="SUPFAM" id="SSF88697">
    <property type="entry name" value="PUA domain-like"/>
    <property type="match status" value="1"/>
</dbReference>
<gene>
    <name evidence="2" type="ordered locus">Desmu_1206</name>
</gene>
<organism evidence="2 3">
    <name type="scientific">Desulfurococcus mucosus (strain ATCC 35584 / DSM 2162 / JCM 9187 / O7/1)</name>
    <dbReference type="NCBI Taxonomy" id="765177"/>
    <lineage>
        <taxon>Archaea</taxon>
        <taxon>Thermoproteota</taxon>
        <taxon>Thermoprotei</taxon>
        <taxon>Desulfurococcales</taxon>
        <taxon>Desulfurococcaceae</taxon>
        <taxon>Desulfurococcus</taxon>
    </lineage>
</organism>
<dbReference type="RefSeq" id="WP_013562725.1">
    <property type="nucleotide sequence ID" value="NC_014961.1"/>
</dbReference>
<dbReference type="HOGENOM" id="CLU_117042_0_0_2"/>
<accession>E8RAR7</accession>
<sequence>MPRARFIGRHIMLKGWYAGKLLSGEKKATIRLGIVKPRYKEVIVHAGGKPIAKARIRRVYYRRMRDLTDEEARLEGFKNRDELVEELRRLYGDISGDQYLTVLELEVVQRLDELDPGHPYAGMRPADIARLALRYLAGALSNEELEVLRDLTRTDSIRRTAVNLYGSVEKRGIVRRTLRKALKLLAESKLISLGHRQEAPEEPSDSQR</sequence>
<dbReference type="EMBL" id="CP002363">
    <property type="protein sequence ID" value="ADV65503.1"/>
    <property type="molecule type" value="Genomic_DNA"/>
</dbReference>
<evidence type="ECO:0000313" key="3">
    <source>
        <dbReference type="Proteomes" id="UP000001068"/>
    </source>
</evidence>
<dbReference type="Proteomes" id="UP000001068">
    <property type="component" value="Chromosome"/>
</dbReference>
<dbReference type="eggNOG" id="arCOG00398">
    <property type="taxonomic scope" value="Archaea"/>
</dbReference>
<dbReference type="GeneID" id="10153922"/>
<evidence type="ECO:0000259" key="1">
    <source>
        <dbReference type="SMART" id="SM01022"/>
    </source>
</evidence>
<evidence type="ECO:0000313" key="2">
    <source>
        <dbReference type="EMBL" id="ADV65503.1"/>
    </source>
</evidence>
<dbReference type="PANTHER" id="PTHR42250:SF1">
    <property type="entry name" value="ASCH DOMAIN-CONTAINING PROTEIN"/>
    <property type="match status" value="1"/>
</dbReference>
<dbReference type="InterPro" id="IPR015947">
    <property type="entry name" value="PUA-like_sf"/>
</dbReference>